<name>A0ABX5WV92_9GAMM</name>
<dbReference type="EMBL" id="CP041614">
    <property type="protein sequence ID" value="QDO83020.1"/>
    <property type="molecule type" value="Genomic_DNA"/>
</dbReference>
<feature type="signal peptide" evidence="1">
    <location>
        <begin position="1"/>
        <end position="24"/>
    </location>
</feature>
<keyword evidence="3" id="KW-1185">Reference proteome</keyword>
<evidence type="ECO:0000313" key="2">
    <source>
        <dbReference type="EMBL" id="QDO83020.1"/>
    </source>
</evidence>
<evidence type="ECO:0000256" key="1">
    <source>
        <dbReference type="SAM" id="SignalP"/>
    </source>
</evidence>
<proteinExistence type="predicted"/>
<protein>
    <submittedName>
        <fullName evidence="2">Uncharacterized protein</fullName>
    </submittedName>
</protein>
<accession>A0ABX5WV92</accession>
<dbReference type="RefSeq" id="WP_144045403.1">
    <property type="nucleotide sequence ID" value="NZ_CP041614.1"/>
</dbReference>
<gene>
    <name evidence="2" type="ORF">FM037_06960</name>
</gene>
<keyword evidence="1" id="KW-0732">Signal</keyword>
<reference evidence="2 3" key="1">
    <citation type="submission" date="2019-07" db="EMBL/GenBank/DDBJ databases">
        <title>Shewanella sp. YLB-06 whole genomic sequence.</title>
        <authorList>
            <person name="Yu L."/>
        </authorList>
    </citation>
    <scope>NUCLEOTIDE SEQUENCE [LARGE SCALE GENOMIC DNA]</scope>
    <source>
        <strain evidence="2 3">YLB-06</strain>
    </source>
</reference>
<feature type="chain" id="PRO_5047466552" evidence="1">
    <location>
        <begin position="25"/>
        <end position="118"/>
    </location>
</feature>
<dbReference type="Proteomes" id="UP000315947">
    <property type="component" value="Chromosome"/>
</dbReference>
<evidence type="ECO:0000313" key="3">
    <source>
        <dbReference type="Proteomes" id="UP000315947"/>
    </source>
</evidence>
<organism evidence="2 3">
    <name type="scientific">Shewanella psychropiezotolerans</name>
    <dbReference type="NCBI Taxonomy" id="2593655"/>
    <lineage>
        <taxon>Bacteria</taxon>
        <taxon>Pseudomonadati</taxon>
        <taxon>Pseudomonadota</taxon>
        <taxon>Gammaproteobacteria</taxon>
        <taxon>Alteromonadales</taxon>
        <taxon>Shewanellaceae</taxon>
        <taxon>Shewanella</taxon>
    </lineage>
</organism>
<sequence length="118" mass="12690">MNIFNTVLLASTLSIAAVTGVAQASDLTCKIKGGDDITMTNINILRSNESIVKIDGGYKSPILGNIYRIDGVDGQDISATPTYLSYNQYPLADHKLFATVQVYDEEAVTGLCIVTDEI</sequence>